<evidence type="ECO:0000313" key="2">
    <source>
        <dbReference type="Proteomes" id="UP000828390"/>
    </source>
</evidence>
<proteinExistence type="predicted"/>
<reference evidence="1" key="2">
    <citation type="submission" date="2020-11" db="EMBL/GenBank/DDBJ databases">
        <authorList>
            <person name="McCartney M.A."/>
            <person name="Auch B."/>
            <person name="Kono T."/>
            <person name="Mallez S."/>
            <person name="Becker A."/>
            <person name="Gohl D.M."/>
            <person name="Silverstein K.A.T."/>
            <person name="Koren S."/>
            <person name="Bechman K.B."/>
            <person name="Herman A."/>
            <person name="Abrahante J.E."/>
            <person name="Garbe J."/>
        </authorList>
    </citation>
    <scope>NUCLEOTIDE SEQUENCE</scope>
    <source>
        <strain evidence="1">Duluth1</strain>
        <tissue evidence="1">Whole animal</tissue>
    </source>
</reference>
<accession>A0A9D3YHV1</accession>
<gene>
    <name evidence="1" type="ORF">DPMN_075970</name>
</gene>
<evidence type="ECO:0000313" key="1">
    <source>
        <dbReference type="EMBL" id="KAH3700987.1"/>
    </source>
</evidence>
<protein>
    <submittedName>
        <fullName evidence="1">Uncharacterized protein</fullName>
    </submittedName>
</protein>
<keyword evidence="2" id="KW-1185">Reference proteome</keyword>
<dbReference type="Proteomes" id="UP000828390">
    <property type="component" value="Unassembled WGS sequence"/>
</dbReference>
<sequence>MIKDQLNKFKTEVAFLYRGENKNDVKDHKKKYFVEVDRERPEWFAKELMVKYKGES</sequence>
<reference evidence="1" key="1">
    <citation type="journal article" date="2019" name="bioRxiv">
        <title>The Genome of the Zebra Mussel, Dreissena polymorpha: A Resource for Invasive Species Research.</title>
        <authorList>
            <person name="McCartney M.A."/>
            <person name="Auch B."/>
            <person name="Kono T."/>
            <person name="Mallez S."/>
            <person name="Zhang Y."/>
            <person name="Obille A."/>
            <person name="Becker A."/>
            <person name="Abrahante J.E."/>
            <person name="Garbe J."/>
            <person name="Badalamenti J.P."/>
            <person name="Herman A."/>
            <person name="Mangelson H."/>
            <person name="Liachko I."/>
            <person name="Sullivan S."/>
            <person name="Sone E.D."/>
            <person name="Koren S."/>
            <person name="Silverstein K.A.T."/>
            <person name="Beckman K.B."/>
            <person name="Gohl D.M."/>
        </authorList>
    </citation>
    <scope>NUCLEOTIDE SEQUENCE</scope>
    <source>
        <strain evidence="1">Duluth1</strain>
        <tissue evidence="1">Whole animal</tissue>
    </source>
</reference>
<dbReference type="EMBL" id="JAIWYP010000015">
    <property type="protein sequence ID" value="KAH3700987.1"/>
    <property type="molecule type" value="Genomic_DNA"/>
</dbReference>
<organism evidence="1 2">
    <name type="scientific">Dreissena polymorpha</name>
    <name type="common">Zebra mussel</name>
    <name type="synonym">Mytilus polymorpha</name>
    <dbReference type="NCBI Taxonomy" id="45954"/>
    <lineage>
        <taxon>Eukaryota</taxon>
        <taxon>Metazoa</taxon>
        <taxon>Spiralia</taxon>
        <taxon>Lophotrochozoa</taxon>
        <taxon>Mollusca</taxon>
        <taxon>Bivalvia</taxon>
        <taxon>Autobranchia</taxon>
        <taxon>Heteroconchia</taxon>
        <taxon>Euheterodonta</taxon>
        <taxon>Imparidentia</taxon>
        <taxon>Neoheterodontei</taxon>
        <taxon>Myida</taxon>
        <taxon>Dreissenoidea</taxon>
        <taxon>Dreissenidae</taxon>
        <taxon>Dreissena</taxon>
    </lineage>
</organism>
<comment type="caution">
    <text evidence="1">The sequence shown here is derived from an EMBL/GenBank/DDBJ whole genome shotgun (WGS) entry which is preliminary data.</text>
</comment>
<name>A0A9D3YHV1_DREPO</name>
<dbReference type="AlphaFoldDB" id="A0A9D3YHV1"/>